<dbReference type="EMBL" id="UYYG01000287">
    <property type="protein sequence ID" value="VDN54122.1"/>
    <property type="molecule type" value="Genomic_DNA"/>
</dbReference>
<evidence type="ECO:0000313" key="1">
    <source>
        <dbReference type="EMBL" id="VDN54122.1"/>
    </source>
</evidence>
<dbReference type="WBParaSite" id="DME_0001067801-mRNA-1">
    <property type="protein sequence ID" value="DME_0001067801-mRNA-1"/>
    <property type="gene ID" value="DME_0001067801"/>
</dbReference>
<evidence type="ECO:0000313" key="4">
    <source>
        <dbReference type="WBParaSite" id="DME_0001067801-mRNA-1"/>
    </source>
</evidence>
<reference evidence="1 3" key="2">
    <citation type="submission" date="2018-11" db="EMBL/GenBank/DDBJ databases">
        <authorList>
            <consortium name="Pathogen Informatics"/>
        </authorList>
    </citation>
    <scope>NUCLEOTIDE SEQUENCE [LARGE SCALE GENOMIC DNA]</scope>
</reference>
<accession>A0A0N4URJ6</accession>
<reference evidence="4" key="1">
    <citation type="submission" date="2017-02" db="UniProtKB">
        <authorList>
            <consortium name="WormBaseParasite"/>
        </authorList>
    </citation>
    <scope>IDENTIFICATION</scope>
</reference>
<dbReference type="Proteomes" id="UP000038040">
    <property type="component" value="Unplaced"/>
</dbReference>
<dbReference type="Proteomes" id="UP000274756">
    <property type="component" value="Unassembled WGS sequence"/>
</dbReference>
<protein>
    <submittedName>
        <fullName evidence="4">RGS domain-containing protein</fullName>
    </submittedName>
</protein>
<evidence type="ECO:0000313" key="3">
    <source>
        <dbReference type="Proteomes" id="UP000274756"/>
    </source>
</evidence>
<name>A0A0N4URJ6_DRAME</name>
<keyword evidence="3" id="KW-1185">Reference proteome</keyword>
<proteinExistence type="predicted"/>
<evidence type="ECO:0000313" key="2">
    <source>
        <dbReference type="Proteomes" id="UP000038040"/>
    </source>
</evidence>
<gene>
    <name evidence="1" type="ORF">DME_LOCUS4095</name>
</gene>
<organism evidence="2 4">
    <name type="scientific">Dracunculus medinensis</name>
    <name type="common">Guinea worm</name>
    <dbReference type="NCBI Taxonomy" id="318479"/>
    <lineage>
        <taxon>Eukaryota</taxon>
        <taxon>Metazoa</taxon>
        <taxon>Ecdysozoa</taxon>
        <taxon>Nematoda</taxon>
        <taxon>Chromadorea</taxon>
        <taxon>Rhabditida</taxon>
        <taxon>Spirurina</taxon>
        <taxon>Dracunculoidea</taxon>
        <taxon>Dracunculidae</taxon>
        <taxon>Dracunculus</taxon>
    </lineage>
</organism>
<sequence length="76" mass="8815">MTLENPREKIPGKGPNRDLIEELRSDFSFDFEFEDFIDCLSEQSENSFAAFLSRYYFGESFVVANEKKIVSVSFLS</sequence>
<dbReference type="AlphaFoldDB" id="A0A0N4URJ6"/>